<dbReference type="EMBL" id="MG649966">
    <property type="protein sequence ID" value="AUG85136.1"/>
    <property type="molecule type" value="Genomic_DNA"/>
</dbReference>
<proteinExistence type="predicted"/>
<organism evidence="2 3">
    <name type="scientific">Vibrio phage Ceto</name>
    <dbReference type="NCBI Taxonomy" id="2570300"/>
    <lineage>
        <taxon>Viruses</taxon>
        <taxon>Duplodnaviria</taxon>
        <taxon>Heunggongvirae</taxon>
        <taxon>Uroviricota</taxon>
        <taxon>Caudoviricetes</taxon>
        <taxon>Demerecviridae</taxon>
        <taxon>Ermolyevavirinae</taxon>
        <taxon>Cetovirus</taxon>
        <taxon>Cetovirus ceto</taxon>
    </lineage>
</organism>
<gene>
    <name evidence="2" type="ORF">CETO_154</name>
</gene>
<sequence>MAKEEFEKAANDYDKPELVYAVGLMLNLHDMPHEVNKLSKKALWRIFDGSKERGNAFANLEDDKRRLEREVLELRTRAEIAEKKVKKMESNRGKRTKARK</sequence>
<accession>A0A2H5BGL5</accession>
<name>A0A2H5BGL5_9CAUD</name>
<dbReference type="Proteomes" id="UP000240819">
    <property type="component" value="Segment"/>
</dbReference>
<keyword evidence="1" id="KW-0175">Coiled coil</keyword>
<evidence type="ECO:0000313" key="3">
    <source>
        <dbReference type="Proteomes" id="UP000240819"/>
    </source>
</evidence>
<feature type="coiled-coil region" evidence="1">
    <location>
        <begin position="57"/>
        <end position="91"/>
    </location>
</feature>
<keyword evidence="3" id="KW-1185">Reference proteome</keyword>
<reference evidence="2 3" key="1">
    <citation type="submission" date="2017-12" db="EMBL/GenBank/DDBJ databases">
        <authorList>
            <person name="Lestochi C.V."/>
            <person name="Miller K.C."/>
            <person name="Miller J.S."/>
            <person name="Stanton M.L."/>
            <person name="Broussard G.W."/>
        </authorList>
    </citation>
    <scope>NUCLEOTIDE SEQUENCE [LARGE SCALE GENOMIC DNA]</scope>
</reference>
<dbReference type="Pfam" id="PF23804">
    <property type="entry name" value="DUF7179"/>
    <property type="match status" value="1"/>
</dbReference>
<evidence type="ECO:0000256" key="1">
    <source>
        <dbReference type="SAM" id="Coils"/>
    </source>
</evidence>
<evidence type="ECO:0000313" key="2">
    <source>
        <dbReference type="EMBL" id="AUG85136.1"/>
    </source>
</evidence>
<protein>
    <submittedName>
        <fullName evidence="2">Uncharacterized protein</fullName>
    </submittedName>
</protein>
<dbReference type="InterPro" id="IPR055603">
    <property type="entry name" value="DUF7179"/>
</dbReference>